<dbReference type="Proteomes" id="UP001595843">
    <property type="component" value="Unassembled WGS sequence"/>
</dbReference>
<protein>
    <recommendedName>
        <fullName evidence="3">DUF2642 domain-containing protein</fullName>
    </recommendedName>
</protein>
<organism evidence="1 2">
    <name type="scientific">Salinithrix halophila</name>
    <dbReference type="NCBI Taxonomy" id="1485204"/>
    <lineage>
        <taxon>Bacteria</taxon>
        <taxon>Bacillati</taxon>
        <taxon>Bacillota</taxon>
        <taxon>Bacilli</taxon>
        <taxon>Bacillales</taxon>
        <taxon>Thermoactinomycetaceae</taxon>
        <taxon>Salinithrix</taxon>
    </lineage>
</organism>
<evidence type="ECO:0000313" key="1">
    <source>
        <dbReference type="EMBL" id="MFC4077964.1"/>
    </source>
</evidence>
<gene>
    <name evidence="1" type="ORF">ACFOUO_14270</name>
</gene>
<evidence type="ECO:0000313" key="2">
    <source>
        <dbReference type="Proteomes" id="UP001595843"/>
    </source>
</evidence>
<sequence>MNNITVQSHGSFFERILRWVRILIARNNQRLYRVIRNNHRRLFRVIMQRVQLLLTKEDRQLAAQLQEFVGQNVEITTAFGTVQGELVSVGEDFAEIREPSGNIVLIPFENFVFINPV</sequence>
<reference evidence="2" key="1">
    <citation type="journal article" date="2019" name="Int. J. Syst. Evol. Microbiol.">
        <title>The Global Catalogue of Microorganisms (GCM) 10K type strain sequencing project: providing services to taxonomists for standard genome sequencing and annotation.</title>
        <authorList>
            <consortium name="The Broad Institute Genomics Platform"/>
            <consortium name="The Broad Institute Genome Sequencing Center for Infectious Disease"/>
            <person name="Wu L."/>
            <person name="Ma J."/>
        </authorList>
    </citation>
    <scope>NUCLEOTIDE SEQUENCE [LARGE SCALE GENOMIC DNA]</scope>
    <source>
        <strain evidence="2">IBRC-M 10813</strain>
    </source>
</reference>
<proteinExistence type="predicted"/>
<dbReference type="EMBL" id="JBHSAP010000018">
    <property type="protein sequence ID" value="MFC4077964.1"/>
    <property type="molecule type" value="Genomic_DNA"/>
</dbReference>
<keyword evidence="2" id="KW-1185">Reference proteome</keyword>
<evidence type="ECO:0008006" key="3">
    <source>
        <dbReference type="Google" id="ProtNLM"/>
    </source>
</evidence>
<comment type="caution">
    <text evidence="1">The sequence shown here is derived from an EMBL/GenBank/DDBJ whole genome shotgun (WGS) entry which is preliminary data.</text>
</comment>
<name>A0ABV8JKV3_9BACL</name>
<accession>A0ABV8JKV3</accession>